<dbReference type="Pfam" id="PF23416">
    <property type="entry name" value="DUF7107"/>
    <property type="match status" value="4"/>
</dbReference>
<feature type="domain" description="DUF7107" evidence="2">
    <location>
        <begin position="132"/>
        <end position="180"/>
    </location>
</feature>
<evidence type="ECO:0000256" key="1">
    <source>
        <dbReference type="SAM" id="SignalP"/>
    </source>
</evidence>
<dbReference type="WBParaSite" id="TMUE_3000012512.1">
    <property type="protein sequence ID" value="TMUE_3000012512.1"/>
    <property type="gene ID" value="WBGene00289435"/>
</dbReference>
<sequence length="246" mass="26821">MSGMPRVLVLLHFLIIGHAAFEVQGCTDHSSCPGQSLCVCGMCLPAEPAGPYCDTDKNCREREACKFGTCMKVSGRPDIECFNHAGCVGQSLCVLGKCRPAGPTEGDCNTDRDCRNNDSCKYGICMKPIGGECKKHEDCLGPNLCSSYGLCEPGRRIASQCSYDSACGTYGACKYRYCWKFETYFKQRCYKQEDCVDTFICDRGVCVAGEPLDIGCKQNTDCKPQGACKKNICWIVAKNSVTNAKG</sequence>
<feature type="domain" description="DUF7107" evidence="2">
    <location>
        <begin position="188"/>
        <end position="234"/>
    </location>
</feature>
<dbReference type="Proteomes" id="UP000046395">
    <property type="component" value="Unassembled WGS sequence"/>
</dbReference>
<feature type="domain" description="DUF7107" evidence="2">
    <location>
        <begin position="80"/>
        <end position="127"/>
    </location>
</feature>
<reference evidence="4" key="1">
    <citation type="submission" date="2019-12" db="UniProtKB">
        <authorList>
            <consortium name="WormBaseParasite"/>
        </authorList>
    </citation>
    <scope>IDENTIFICATION</scope>
</reference>
<dbReference type="PANTHER" id="PTHR36519">
    <property type="entry name" value="FIP (FUNGUS-INDUCED PROTEIN) RELATED-RELATED"/>
    <property type="match status" value="1"/>
</dbReference>
<dbReference type="STRING" id="70415.A0A5S6R025"/>
<accession>A0A5S6R025</accession>
<evidence type="ECO:0000313" key="4">
    <source>
        <dbReference type="WBParaSite" id="TMUE_3000012512.1"/>
    </source>
</evidence>
<organism evidence="3 4">
    <name type="scientific">Trichuris muris</name>
    <name type="common">Mouse whipworm</name>
    <dbReference type="NCBI Taxonomy" id="70415"/>
    <lineage>
        <taxon>Eukaryota</taxon>
        <taxon>Metazoa</taxon>
        <taxon>Ecdysozoa</taxon>
        <taxon>Nematoda</taxon>
        <taxon>Enoplea</taxon>
        <taxon>Dorylaimia</taxon>
        <taxon>Trichinellida</taxon>
        <taxon>Trichuridae</taxon>
        <taxon>Trichuris</taxon>
    </lineage>
</organism>
<dbReference type="InterPro" id="IPR055531">
    <property type="entry name" value="DUF7107"/>
</dbReference>
<dbReference type="AlphaFoldDB" id="A0A5S6R025"/>
<feature type="domain" description="DUF7107" evidence="2">
    <location>
        <begin position="26"/>
        <end position="72"/>
    </location>
</feature>
<name>A0A5S6R025_TRIMR</name>
<feature type="chain" id="PRO_5024336377" evidence="1">
    <location>
        <begin position="20"/>
        <end position="246"/>
    </location>
</feature>
<keyword evidence="3" id="KW-1185">Reference proteome</keyword>
<proteinExistence type="predicted"/>
<keyword evidence="1" id="KW-0732">Signal</keyword>
<feature type="signal peptide" evidence="1">
    <location>
        <begin position="1"/>
        <end position="19"/>
    </location>
</feature>
<dbReference type="PANTHER" id="PTHR36519:SF9">
    <property type="entry name" value="EB DOMAIN-CONTAINING PROTEIN-RELATED"/>
    <property type="match status" value="1"/>
</dbReference>
<evidence type="ECO:0000313" key="3">
    <source>
        <dbReference type="Proteomes" id="UP000046395"/>
    </source>
</evidence>
<evidence type="ECO:0000259" key="2">
    <source>
        <dbReference type="Pfam" id="PF23416"/>
    </source>
</evidence>
<protein>
    <submittedName>
        <fullName evidence="4">EB domain-containing protein</fullName>
    </submittedName>
</protein>